<dbReference type="OrthoDB" id="1907165at2"/>
<name>A0A1N6EAZ9_9BACT</name>
<reference evidence="3" key="1">
    <citation type="submission" date="2016-11" db="EMBL/GenBank/DDBJ databases">
        <authorList>
            <person name="Varghese N."/>
            <person name="Submissions S."/>
        </authorList>
    </citation>
    <scope>NUCLEOTIDE SEQUENCE [LARGE SCALE GENOMIC DNA]</scope>
    <source>
        <strain evidence="3">DSM 15292</strain>
    </source>
</reference>
<dbReference type="Proteomes" id="UP000185221">
    <property type="component" value="Unassembled WGS sequence"/>
</dbReference>
<dbReference type="InterPro" id="IPR037026">
    <property type="entry name" value="Vgr_OB-fold_dom_sf"/>
</dbReference>
<accession>A0A1N6EAZ9</accession>
<proteinExistence type="predicted"/>
<evidence type="ECO:0000313" key="2">
    <source>
        <dbReference type="EMBL" id="SIN80166.1"/>
    </source>
</evidence>
<dbReference type="SUPFAM" id="SSF69255">
    <property type="entry name" value="gp5 N-terminal domain-like"/>
    <property type="match status" value="1"/>
</dbReference>
<protein>
    <recommendedName>
        <fullName evidence="1">Gp5/Type VI secretion system Vgr protein OB-fold domain-containing protein</fullName>
    </recommendedName>
</protein>
<evidence type="ECO:0000259" key="1">
    <source>
        <dbReference type="Pfam" id="PF04717"/>
    </source>
</evidence>
<dbReference type="Gene3D" id="2.40.50.230">
    <property type="entry name" value="Gp5 N-terminal domain"/>
    <property type="match status" value="1"/>
</dbReference>
<dbReference type="RefSeq" id="WP_074224592.1">
    <property type="nucleotide sequence ID" value="NZ_FSRC01000001.1"/>
</dbReference>
<evidence type="ECO:0000313" key="3">
    <source>
        <dbReference type="Proteomes" id="UP000185221"/>
    </source>
</evidence>
<dbReference type="Pfam" id="PF04717">
    <property type="entry name" value="Phage_base_V"/>
    <property type="match status" value="1"/>
</dbReference>
<dbReference type="EMBL" id="FSRC01000001">
    <property type="protein sequence ID" value="SIN80166.1"/>
    <property type="molecule type" value="Genomic_DNA"/>
</dbReference>
<organism evidence="2 3">
    <name type="scientific">Algoriphagus halophilus</name>
    <dbReference type="NCBI Taxonomy" id="226505"/>
    <lineage>
        <taxon>Bacteria</taxon>
        <taxon>Pseudomonadati</taxon>
        <taxon>Bacteroidota</taxon>
        <taxon>Cytophagia</taxon>
        <taxon>Cytophagales</taxon>
        <taxon>Cyclobacteriaceae</taxon>
        <taxon>Algoriphagus</taxon>
    </lineage>
</organism>
<feature type="domain" description="Gp5/Type VI secretion system Vgr protein OB-fold" evidence="1">
    <location>
        <begin position="375"/>
        <end position="452"/>
    </location>
</feature>
<gene>
    <name evidence="2" type="ORF">SAMN05444394_1916</name>
</gene>
<sequence length="597" mass="64474">MAQLEENSEPVSFEIKIDGSVIDGSIEVISITVEQEINRITNAVIKIADGGSFGLVNEPFANSNGDNFIPGKEIEINLGYADDRSLAFKGVVVSQRLIVKKNSSYIQVLCKDKSFLLTKTRSNAILDQQADSDLFSAMASTTGVSISSDPLTTYPYPVVQHNCTDWDFLVIRSEVSNCYVCTSENSISIKKFDFGTASDITISADLVVIEVDLDLNGENLFSEFEFTGWDQSTQAVILETGSLSDSLSQGNLTANSISGSLSIPKMSKYTSGKVGSEEFKTYSDSWISKSVLSKIQGKVKVVGTTSIKAGDFVELSNFSDRFNGKGFVSKVFQELIDGQWSTTIYLGSNSRWHSSLPDIDDNKAIGLTPSAAGYQIGVVTKIDSDPDNEFRVELQLPAFNNSNSENKIWARLAFPYASADAGFFFFPEIGDEVLVNFLGNDPRFPVITGSLYSSINKPKETPSENNEIKSIYSKSGISITFEDEQKILTVKTPDGHEVVLSDQDKNIKLTDVNGNTMTMDESGIALSSPKDITIEATGDIKMSATGTIDLSATSDLKGSGMNVEMSADTGFKASGNASAELSASGQTTVKGAMVMIN</sequence>
<dbReference type="InterPro" id="IPR006531">
    <property type="entry name" value="Gp5/Vgr_OB"/>
</dbReference>
<dbReference type="AlphaFoldDB" id="A0A1N6EAZ9"/>
<dbReference type="STRING" id="226505.SAMN05444394_1916"/>
<dbReference type="SUPFAM" id="SSF69349">
    <property type="entry name" value="Phage fibre proteins"/>
    <property type="match status" value="1"/>
</dbReference>
<dbReference type="SUPFAM" id="SSF69279">
    <property type="entry name" value="Phage tail proteins"/>
    <property type="match status" value="1"/>
</dbReference>
<keyword evidence="3" id="KW-1185">Reference proteome</keyword>